<gene>
    <name evidence="1" type="ORF">CR513_31316</name>
</gene>
<dbReference type="AlphaFoldDB" id="A0A371G9Q4"/>
<keyword evidence="2" id="KW-1185">Reference proteome</keyword>
<sequence length="98" mass="11327">MTLVVSINPLAMKTEKWRMTMDCEIKSIERNMTWILVELLTKYNEHREIGKHKACFVAKCYSQKHSVLHEGLCTDGNNGHNKVYAAVTKIDTVIIKYN</sequence>
<protein>
    <submittedName>
        <fullName evidence="1">Uncharacterized protein</fullName>
    </submittedName>
</protein>
<reference evidence="1" key="1">
    <citation type="submission" date="2018-05" db="EMBL/GenBank/DDBJ databases">
        <title>Draft genome of Mucuna pruriens seed.</title>
        <authorList>
            <person name="Nnadi N.E."/>
            <person name="Vos R."/>
            <person name="Hasami M.H."/>
            <person name="Devisetty U.K."/>
            <person name="Aguiy J.C."/>
        </authorList>
    </citation>
    <scope>NUCLEOTIDE SEQUENCE [LARGE SCALE GENOMIC DNA]</scope>
    <source>
        <strain evidence="1">JCA_2017</strain>
    </source>
</reference>
<evidence type="ECO:0000313" key="2">
    <source>
        <dbReference type="Proteomes" id="UP000257109"/>
    </source>
</evidence>
<feature type="non-terminal residue" evidence="1">
    <location>
        <position position="1"/>
    </location>
</feature>
<accession>A0A371G9Q4</accession>
<name>A0A371G9Q4_MUCPR</name>
<evidence type="ECO:0000313" key="1">
    <source>
        <dbReference type="EMBL" id="RDX87255.1"/>
    </source>
</evidence>
<proteinExistence type="predicted"/>
<organism evidence="1 2">
    <name type="scientific">Mucuna pruriens</name>
    <name type="common">Velvet bean</name>
    <name type="synonym">Dolichos pruriens</name>
    <dbReference type="NCBI Taxonomy" id="157652"/>
    <lineage>
        <taxon>Eukaryota</taxon>
        <taxon>Viridiplantae</taxon>
        <taxon>Streptophyta</taxon>
        <taxon>Embryophyta</taxon>
        <taxon>Tracheophyta</taxon>
        <taxon>Spermatophyta</taxon>
        <taxon>Magnoliopsida</taxon>
        <taxon>eudicotyledons</taxon>
        <taxon>Gunneridae</taxon>
        <taxon>Pentapetalae</taxon>
        <taxon>rosids</taxon>
        <taxon>fabids</taxon>
        <taxon>Fabales</taxon>
        <taxon>Fabaceae</taxon>
        <taxon>Papilionoideae</taxon>
        <taxon>50 kb inversion clade</taxon>
        <taxon>NPAAA clade</taxon>
        <taxon>indigoferoid/millettioid clade</taxon>
        <taxon>Phaseoleae</taxon>
        <taxon>Mucuna</taxon>
    </lineage>
</organism>
<dbReference type="Proteomes" id="UP000257109">
    <property type="component" value="Unassembled WGS sequence"/>
</dbReference>
<comment type="caution">
    <text evidence="1">The sequence shown here is derived from an EMBL/GenBank/DDBJ whole genome shotgun (WGS) entry which is preliminary data.</text>
</comment>
<dbReference type="EMBL" id="QJKJ01006278">
    <property type="protein sequence ID" value="RDX87255.1"/>
    <property type="molecule type" value="Genomic_DNA"/>
</dbReference>